<keyword evidence="2" id="KW-1185">Reference proteome</keyword>
<evidence type="ECO:0000313" key="2">
    <source>
        <dbReference type="Proteomes" id="UP000612055"/>
    </source>
</evidence>
<accession>A0A835YDL7</accession>
<evidence type="ECO:0000313" key="1">
    <source>
        <dbReference type="EMBL" id="KAG2500940.1"/>
    </source>
</evidence>
<comment type="caution">
    <text evidence="1">The sequence shown here is derived from an EMBL/GenBank/DDBJ whole genome shotgun (WGS) entry which is preliminary data.</text>
</comment>
<dbReference type="GO" id="GO:0046513">
    <property type="term" value="P:ceramide biosynthetic process"/>
    <property type="evidence" value="ECO:0007669"/>
    <property type="project" value="TreeGrafter"/>
</dbReference>
<dbReference type="GO" id="GO:0005783">
    <property type="term" value="C:endoplasmic reticulum"/>
    <property type="evidence" value="ECO:0007669"/>
    <property type="project" value="TreeGrafter"/>
</dbReference>
<dbReference type="GO" id="GO:0004620">
    <property type="term" value="F:phospholipase activity"/>
    <property type="evidence" value="ECO:0007669"/>
    <property type="project" value="TreeGrafter"/>
</dbReference>
<protein>
    <submittedName>
        <fullName evidence="1">Uncharacterized protein</fullName>
    </submittedName>
</protein>
<dbReference type="GO" id="GO:0030149">
    <property type="term" value="P:sphingolipid catabolic process"/>
    <property type="evidence" value="ECO:0007669"/>
    <property type="project" value="TreeGrafter"/>
</dbReference>
<dbReference type="PANTHER" id="PTHR12393:SF6">
    <property type="entry name" value="SPHINGOMYELIN PHOSPHODIESTERASE 2"/>
    <property type="match status" value="1"/>
</dbReference>
<sequence>MAEAQPDEPCEDVDPSRVWQPALLANVARFLPSVALTHILRLVDSVAADELKEHKIVEFSDSSEPIPPYMIPALVAHASRPSTLLCAGLNHRRQLVRWAAASGDLASLKAMIEAVGVVPTSLELGAAAAVGDLEACRWLLEQGCPVSDRNGRALDDAAGAGQRVACEWLIAHGAKVTESAVWAAARAGHAAADVDFDILVSRELIKSIAAGCDLATLKRWWPQLRETDTLGVTIASAAASPTPDWQEKVAWLAAEGVDATVAGFEAAARPDGITRLEWLVERFEYEPRMMDLTWAVEQKRGTAETVEWLLQRLPKARFSEEEEVFFGFMRPVTQRSAGGSVAKLKALHEAGCLDTPMSPPEMMLTDALRCGYPDAAMWLINLIRGLRRRKSGLEEIHYKFAATSGNPLLMTMLSLLRCPMGSSAWGYRERLQDQDRATLAGARQRPAASGTPYAIAAVNGDLRTLGLLRRLGMPFGPSNGRAFCDAVGSGAAPLPALKWLVEAGFPVRWGAAVKALGQRQAGDCEAVRAWVEAQRQAAGEEE</sequence>
<dbReference type="PANTHER" id="PTHR12393">
    <property type="entry name" value="SPHINGOMYELIN PHOSPHODIESTERASE RELATED"/>
    <property type="match status" value="1"/>
</dbReference>
<gene>
    <name evidence="1" type="ORF">HYH03_000765</name>
</gene>
<dbReference type="EMBL" id="JAEHOE010000002">
    <property type="protein sequence ID" value="KAG2500940.1"/>
    <property type="molecule type" value="Genomic_DNA"/>
</dbReference>
<name>A0A835YDL7_9CHLO</name>
<dbReference type="GO" id="GO:0071944">
    <property type="term" value="C:cell periphery"/>
    <property type="evidence" value="ECO:0007669"/>
    <property type="project" value="TreeGrafter"/>
</dbReference>
<dbReference type="InterPro" id="IPR036770">
    <property type="entry name" value="Ankyrin_rpt-contain_sf"/>
</dbReference>
<dbReference type="GO" id="GO:0016020">
    <property type="term" value="C:membrane"/>
    <property type="evidence" value="ECO:0007669"/>
    <property type="project" value="TreeGrafter"/>
</dbReference>
<dbReference type="Gene3D" id="1.25.40.20">
    <property type="entry name" value="Ankyrin repeat-containing domain"/>
    <property type="match status" value="1"/>
</dbReference>
<dbReference type="Proteomes" id="UP000612055">
    <property type="component" value="Unassembled WGS sequence"/>
</dbReference>
<proteinExistence type="predicted"/>
<reference evidence="1" key="1">
    <citation type="journal article" date="2020" name="bioRxiv">
        <title>Comparative genomics of Chlamydomonas.</title>
        <authorList>
            <person name="Craig R.J."/>
            <person name="Hasan A.R."/>
            <person name="Ness R.W."/>
            <person name="Keightley P.D."/>
        </authorList>
    </citation>
    <scope>NUCLEOTIDE SEQUENCE</scope>
    <source>
        <strain evidence="1">CCAP 11/70</strain>
    </source>
</reference>
<organism evidence="1 2">
    <name type="scientific">Edaphochlamys debaryana</name>
    <dbReference type="NCBI Taxonomy" id="47281"/>
    <lineage>
        <taxon>Eukaryota</taxon>
        <taxon>Viridiplantae</taxon>
        <taxon>Chlorophyta</taxon>
        <taxon>core chlorophytes</taxon>
        <taxon>Chlorophyceae</taxon>
        <taxon>CS clade</taxon>
        <taxon>Chlamydomonadales</taxon>
        <taxon>Chlamydomonadales incertae sedis</taxon>
        <taxon>Edaphochlamys</taxon>
    </lineage>
</organism>
<dbReference type="SUPFAM" id="SSF48403">
    <property type="entry name" value="Ankyrin repeat"/>
    <property type="match status" value="1"/>
</dbReference>
<dbReference type="OrthoDB" id="536067at2759"/>
<dbReference type="AlphaFoldDB" id="A0A835YDL7"/>